<dbReference type="InterPro" id="IPR008258">
    <property type="entry name" value="Transglycosylase_SLT_dom_1"/>
</dbReference>
<keyword evidence="5" id="KW-1185">Reference proteome</keyword>
<dbReference type="GO" id="GO:0016020">
    <property type="term" value="C:membrane"/>
    <property type="evidence" value="ECO:0007669"/>
    <property type="project" value="InterPro"/>
</dbReference>
<evidence type="ECO:0000256" key="1">
    <source>
        <dbReference type="ARBA" id="ARBA00007734"/>
    </source>
</evidence>
<evidence type="ECO:0000313" key="5">
    <source>
        <dbReference type="Proteomes" id="UP000007486"/>
    </source>
</evidence>
<sequence length="324" mass="37111">MKASFTSFIRTGLPVAAFLLSLAAFTFSLSAQTTEEVSAPAPSYSCVEVPKSITFCGDTIDLTRFDRRERMDRELLAFTYMHSTTIQMIKRANRYFPIVEPILSENGVPDDFKYLMSIESNNNPLARSVAGAAGLWQFMPVTGREFGLEVGNSVDERYHVEKATRAACKYLKQAYARFGNWVSVAASYNAGQGRISRELDRQYEEDALDLQLVEETSRYVYRILAVKMLFADPTKFGFRLRASDLYPPIPYREIKVEKTIEDLPRFAKSQGTTYALLRNMNPWLRSRSLHVHGSKVYYLRIPDKEGMRYNPRVLFSHDPKWVVP</sequence>
<dbReference type="GO" id="GO:0000270">
    <property type="term" value="P:peptidoglycan metabolic process"/>
    <property type="evidence" value="ECO:0007669"/>
    <property type="project" value="InterPro"/>
</dbReference>
<evidence type="ECO:0000256" key="2">
    <source>
        <dbReference type="SAM" id="SignalP"/>
    </source>
</evidence>
<dbReference type="SUPFAM" id="SSF53955">
    <property type="entry name" value="Lysozyme-like"/>
    <property type="match status" value="1"/>
</dbReference>
<proteinExistence type="inferred from homology"/>
<dbReference type="KEGG" id="bsa:Bacsa_1458"/>
<dbReference type="Proteomes" id="UP000007486">
    <property type="component" value="Chromosome"/>
</dbReference>
<dbReference type="eggNOG" id="COG0741">
    <property type="taxonomic scope" value="Bacteria"/>
</dbReference>
<dbReference type="Pfam" id="PF01464">
    <property type="entry name" value="SLT"/>
    <property type="match status" value="1"/>
</dbReference>
<protein>
    <submittedName>
        <fullName evidence="4">Lytic transglycosylase catalytic</fullName>
    </submittedName>
</protein>
<dbReference type="CDD" id="cd16894">
    <property type="entry name" value="MltD-like"/>
    <property type="match status" value="1"/>
</dbReference>
<dbReference type="STRING" id="667015.Bacsa_1458"/>
<gene>
    <name evidence="4" type="ordered locus">Bacsa_1458</name>
</gene>
<dbReference type="OrthoDB" id="9815002at2"/>
<reference evidence="4 5" key="1">
    <citation type="journal article" date="2011" name="Stand. Genomic Sci.">
        <title>Complete genome sequence of Bacteroides salanitronis type strain (BL78).</title>
        <authorList>
            <person name="Gronow S."/>
            <person name="Held B."/>
            <person name="Lucas S."/>
            <person name="Lapidus A."/>
            <person name="Del Rio T.G."/>
            <person name="Nolan M."/>
            <person name="Tice H."/>
            <person name="Deshpande S."/>
            <person name="Cheng J.F."/>
            <person name="Pitluck S."/>
            <person name="Liolios K."/>
            <person name="Pagani I."/>
            <person name="Ivanova N."/>
            <person name="Mavromatis K."/>
            <person name="Pati A."/>
            <person name="Tapia R."/>
            <person name="Han C."/>
            <person name="Goodwin L."/>
            <person name="Chen A."/>
            <person name="Palaniappan K."/>
            <person name="Land M."/>
            <person name="Hauser L."/>
            <person name="Chang Y.J."/>
            <person name="Jeffries C.D."/>
            <person name="Brambilla E.M."/>
            <person name="Rohde M."/>
            <person name="Goker M."/>
            <person name="Detter J.C."/>
            <person name="Woyke T."/>
            <person name="Bristow J."/>
            <person name="Markowitz V."/>
            <person name="Hugenholtz P."/>
            <person name="Kyrpides N.C."/>
            <person name="Klenk H.P."/>
            <person name="Eisen J.A."/>
        </authorList>
    </citation>
    <scope>NUCLEOTIDE SEQUENCE [LARGE SCALE GENOMIC DNA]</scope>
    <source>
        <strain evidence="4 5">DSM 18170</strain>
    </source>
</reference>
<comment type="similarity">
    <text evidence="1">Belongs to the transglycosylase Slt family.</text>
</comment>
<organism evidence="4 5">
    <name type="scientific">Phocaeicola salanitronis (strain DSM 18170 / JCM 13657 / CCUG 60908 / BL78)</name>
    <name type="common">Bacteroides salanitronis</name>
    <dbReference type="NCBI Taxonomy" id="667015"/>
    <lineage>
        <taxon>Bacteria</taxon>
        <taxon>Pseudomonadati</taxon>
        <taxon>Bacteroidota</taxon>
        <taxon>Bacteroidia</taxon>
        <taxon>Bacteroidales</taxon>
        <taxon>Bacteroidaceae</taxon>
        <taxon>Phocaeicola</taxon>
    </lineage>
</organism>
<feature type="domain" description="Transglycosylase SLT" evidence="3">
    <location>
        <begin position="108"/>
        <end position="207"/>
    </location>
</feature>
<dbReference type="GO" id="GO:0008933">
    <property type="term" value="F:peptidoglycan lytic transglycosylase activity"/>
    <property type="evidence" value="ECO:0007669"/>
    <property type="project" value="InterPro"/>
</dbReference>
<dbReference type="InterPro" id="IPR023346">
    <property type="entry name" value="Lysozyme-like_dom_sf"/>
</dbReference>
<dbReference type="HOGENOM" id="CLU_009520_1_1_10"/>
<dbReference type="PROSITE" id="PS00922">
    <property type="entry name" value="TRANSGLYCOSYLASE"/>
    <property type="match status" value="1"/>
</dbReference>
<dbReference type="PANTHER" id="PTHR37423">
    <property type="entry name" value="SOLUBLE LYTIC MUREIN TRANSGLYCOSYLASE-RELATED"/>
    <property type="match status" value="1"/>
</dbReference>
<dbReference type="EMBL" id="CP002530">
    <property type="protein sequence ID" value="ADY36030.1"/>
    <property type="molecule type" value="Genomic_DNA"/>
</dbReference>
<dbReference type="InterPro" id="IPR000189">
    <property type="entry name" value="Transglyc_AS"/>
</dbReference>
<dbReference type="RefSeq" id="WP_013617461.1">
    <property type="nucleotide sequence ID" value="NC_015164.1"/>
</dbReference>
<keyword evidence="2" id="KW-0732">Signal</keyword>
<evidence type="ECO:0000259" key="3">
    <source>
        <dbReference type="Pfam" id="PF01464"/>
    </source>
</evidence>
<feature type="signal peptide" evidence="2">
    <location>
        <begin position="1"/>
        <end position="31"/>
    </location>
</feature>
<accession>F0QZ01</accession>
<feature type="chain" id="PRO_5003257381" evidence="2">
    <location>
        <begin position="32"/>
        <end position="324"/>
    </location>
</feature>
<evidence type="ECO:0000313" key="4">
    <source>
        <dbReference type="EMBL" id="ADY36030.1"/>
    </source>
</evidence>
<dbReference type="PANTHER" id="PTHR37423:SF2">
    <property type="entry name" value="MEMBRANE-BOUND LYTIC MUREIN TRANSGLYCOSYLASE C"/>
    <property type="match status" value="1"/>
</dbReference>
<dbReference type="AlphaFoldDB" id="F0QZ01"/>
<name>F0QZ01_PHOSB</name>
<dbReference type="Gene3D" id="1.10.530.10">
    <property type="match status" value="1"/>
</dbReference>